<evidence type="ECO:0000256" key="2">
    <source>
        <dbReference type="ARBA" id="ARBA00022771"/>
    </source>
</evidence>
<dbReference type="Proteomes" id="UP001497457">
    <property type="component" value="Chromosome 31b"/>
</dbReference>
<keyword evidence="1" id="KW-0479">Metal-binding</keyword>
<dbReference type="Pfam" id="PF13920">
    <property type="entry name" value="zf-C3HC4_3"/>
    <property type="match status" value="1"/>
</dbReference>
<dbReference type="GO" id="GO:0008270">
    <property type="term" value="F:zinc ion binding"/>
    <property type="evidence" value="ECO:0007669"/>
    <property type="project" value="UniProtKB-KW"/>
</dbReference>
<dbReference type="EMBL" id="OZ075141">
    <property type="protein sequence ID" value="CAL5032334.1"/>
    <property type="molecule type" value="Genomic_DNA"/>
</dbReference>
<dbReference type="AlphaFoldDB" id="A0ABC9D7S5"/>
<keyword evidence="3" id="KW-0862">Zinc</keyword>
<keyword evidence="6" id="KW-1185">Reference proteome</keyword>
<dbReference type="Gene3D" id="3.30.40.10">
    <property type="entry name" value="Zinc/RING finger domain, C3HC4 (zinc finger)"/>
    <property type="match status" value="1"/>
</dbReference>
<protein>
    <recommendedName>
        <fullName evidence="7">RING-type domain-containing protein</fullName>
    </recommendedName>
</protein>
<proteinExistence type="predicted"/>
<keyword evidence="2" id="KW-0863">Zinc-finger</keyword>
<dbReference type="CDD" id="cd16649">
    <property type="entry name" value="mRING-HC-C3HC5_CGRF1-like"/>
    <property type="match status" value="1"/>
</dbReference>
<evidence type="ECO:0000313" key="5">
    <source>
        <dbReference type="EMBL" id="CAL5032334.1"/>
    </source>
</evidence>
<evidence type="ECO:0000256" key="1">
    <source>
        <dbReference type="ARBA" id="ARBA00022723"/>
    </source>
</evidence>
<evidence type="ECO:0000313" key="6">
    <source>
        <dbReference type="Proteomes" id="UP001497457"/>
    </source>
</evidence>
<gene>
    <name evidence="5" type="ORF">URODEC1_LOCUS82224</name>
</gene>
<evidence type="ECO:0008006" key="7">
    <source>
        <dbReference type="Google" id="ProtNLM"/>
    </source>
</evidence>
<name>A0ABC9D7S5_9POAL</name>
<dbReference type="PANTHER" id="PTHR42647">
    <property type="entry name" value="SBP (S-RIBONUCLEASE BINDING PROTEIN) FAMILY PROTEIN"/>
    <property type="match status" value="1"/>
</dbReference>
<keyword evidence="4" id="KW-0175">Coiled coil</keyword>
<accession>A0ABC9D7S5</accession>
<evidence type="ECO:0000256" key="4">
    <source>
        <dbReference type="SAM" id="Coils"/>
    </source>
</evidence>
<dbReference type="PANTHER" id="PTHR42647:SF72">
    <property type="entry name" value="EF-HAND CALCIUM-BINDING DOMAIN-CONTAINING PROTEIN 4A"/>
    <property type="match status" value="1"/>
</dbReference>
<reference evidence="5" key="1">
    <citation type="submission" date="2024-10" db="EMBL/GenBank/DDBJ databases">
        <authorList>
            <person name="Ryan C."/>
        </authorList>
    </citation>
    <scope>NUCLEOTIDE SEQUENCE [LARGE SCALE GENOMIC DNA]</scope>
</reference>
<sequence length="327" mass="33819">MAVQARHPSHAYAYAFFPYDLHAFRPMDDEAVPGPAFLDEHGWIAPASGLGGAAALGDFPRGEPACDYGFQPRKRPRVALAAAGCLDDRSAVLPVAAAAQELVPAVREGSGAASTSGRAAGADGVPQPQGLLARLWRHQDAEIDALVTLESERMRAALEEARRRHARALLAAAFRAASGRLRAAEGELGRALRRNAELEEAARQVAAECEAWMGVARSHEAAAAGLRATLHQLLHSPQAAASVGGCDGDAAEDAQSCCFEAPAADDDAASKSKAAASSSCRACGGGEACVLLLPCRHLCLCLSCEAGVDACPVCGAAKNASLHVRLS</sequence>
<evidence type="ECO:0000256" key="3">
    <source>
        <dbReference type="ARBA" id="ARBA00022833"/>
    </source>
</evidence>
<dbReference type="InterPro" id="IPR013083">
    <property type="entry name" value="Znf_RING/FYVE/PHD"/>
</dbReference>
<organism evidence="5 6">
    <name type="scientific">Urochloa decumbens</name>
    <dbReference type="NCBI Taxonomy" id="240449"/>
    <lineage>
        <taxon>Eukaryota</taxon>
        <taxon>Viridiplantae</taxon>
        <taxon>Streptophyta</taxon>
        <taxon>Embryophyta</taxon>
        <taxon>Tracheophyta</taxon>
        <taxon>Spermatophyta</taxon>
        <taxon>Magnoliopsida</taxon>
        <taxon>Liliopsida</taxon>
        <taxon>Poales</taxon>
        <taxon>Poaceae</taxon>
        <taxon>PACMAD clade</taxon>
        <taxon>Panicoideae</taxon>
        <taxon>Panicodae</taxon>
        <taxon>Paniceae</taxon>
        <taxon>Melinidinae</taxon>
        <taxon>Urochloa</taxon>
    </lineage>
</organism>
<feature type="coiled-coil region" evidence="4">
    <location>
        <begin position="181"/>
        <end position="208"/>
    </location>
</feature>